<dbReference type="Pfam" id="PF06963">
    <property type="entry name" value="FPN1"/>
    <property type="match status" value="1"/>
</dbReference>
<dbReference type="SUPFAM" id="SSF103473">
    <property type="entry name" value="MFS general substrate transporter"/>
    <property type="match status" value="1"/>
</dbReference>
<keyword evidence="9" id="KW-1185">Reference proteome</keyword>
<evidence type="ECO:0000256" key="2">
    <source>
        <dbReference type="ARBA" id="ARBA00006279"/>
    </source>
</evidence>
<keyword evidence="7" id="KW-0406">Ion transport</keyword>
<comment type="caution">
    <text evidence="8">The sequence shown here is derived from an EMBL/GenBank/DDBJ whole genome shotgun (WGS) entry which is preliminary data.</text>
</comment>
<protein>
    <recommendedName>
        <fullName evidence="7">Solute carrier family 40 member</fullName>
    </recommendedName>
</protein>
<dbReference type="OrthoDB" id="648861at2759"/>
<comment type="function">
    <text evidence="7">May be involved in iron transport and iron homeostasis.</text>
</comment>
<keyword evidence="6 7" id="KW-0472">Membrane</keyword>
<dbReference type="GO" id="GO:0016020">
    <property type="term" value="C:membrane"/>
    <property type="evidence" value="ECO:0007669"/>
    <property type="project" value="UniProtKB-SubCell"/>
</dbReference>
<accession>A0A9P8XWA8</accession>
<name>A0A9P8XWA8_9PEZI</name>
<evidence type="ECO:0000313" key="8">
    <source>
        <dbReference type="EMBL" id="KAH7016310.1"/>
    </source>
</evidence>
<evidence type="ECO:0000256" key="5">
    <source>
        <dbReference type="ARBA" id="ARBA00022989"/>
    </source>
</evidence>
<feature type="transmembrane region" description="Helical" evidence="7">
    <location>
        <begin position="171"/>
        <end position="188"/>
    </location>
</feature>
<dbReference type="CDD" id="cd17480">
    <property type="entry name" value="MFS_SLC40A1_like"/>
    <property type="match status" value="1"/>
</dbReference>
<keyword evidence="4 7" id="KW-0812">Transmembrane</keyword>
<dbReference type="PANTHER" id="PTHR11660">
    <property type="entry name" value="SOLUTE CARRIER FAMILY 40 MEMBER"/>
    <property type="match status" value="1"/>
</dbReference>
<keyword evidence="3 7" id="KW-0813">Transport</keyword>
<dbReference type="EMBL" id="JAGTJQ010000012">
    <property type="protein sequence ID" value="KAH7016310.1"/>
    <property type="molecule type" value="Genomic_DNA"/>
</dbReference>
<feature type="transmembrane region" description="Helical" evidence="7">
    <location>
        <begin position="336"/>
        <end position="357"/>
    </location>
</feature>
<dbReference type="RefSeq" id="XP_046005934.1">
    <property type="nucleotide sequence ID" value="XM_046150823.1"/>
</dbReference>
<dbReference type="AlphaFoldDB" id="A0A9P8XWA8"/>
<keyword evidence="5 7" id="KW-1133">Transmembrane helix</keyword>
<evidence type="ECO:0000256" key="7">
    <source>
        <dbReference type="RuleBase" id="RU365065"/>
    </source>
</evidence>
<comment type="caution">
    <text evidence="7">Lacks conserved residue(s) required for the propagation of feature annotation.</text>
</comment>
<feature type="transmembrane region" description="Helical" evidence="7">
    <location>
        <begin position="435"/>
        <end position="456"/>
    </location>
</feature>
<comment type="similarity">
    <text evidence="2 7">Belongs to the ferroportin (FP) (TC 2.A.100) family. SLC40A subfamily.</text>
</comment>
<evidence type="ECO:0000256" key="1">
    <source>
        <dbReference type="ARBA" id="ARBA00004141"/>
    </source>
</evidence>
<sequence length="484" mass="53498">MESTSGNCIQTPSRPLRGLEIRLYVSHFLTTWNSRLFEFAAVLFLASTFPQTLLPMSVYALARSAATVIFAQALGTAIDKMNRLAVVQTSIIGQRLATAASCGVFWALEQQGAQMQSHLKSGLFGLVVALACAEKLCSVLNLVSIERDWVVVITEGNEEARRVINARIRRIDLFCKLVGPLSISFVMISSTMTAIWTTLAMNVCSVIIECVCISRVYQAVPSLWRQTTAVELPENQTSRRHESGLVLSRLRVIAHQVIPVTSLPFYFRHPAFLPSFALSLLYFTVLSFTGQMITYLISVGYSSVHIGVARAVSTVFELTATWIAPRMMNRIGIIRGGIWSLSWQMLWLAAAMSLFFVDFQGQGTGSLFSATGLAVGVALSRVGLWGYDLCAQNIIQDEVESEYRGVFSTVEVSFQNLFEMLSYATTIIFSRPDQFRWPVVISVISVYTAGGLYAAFVRKRRGHLFHAPPCMPKGEVAPLQATIP</sequence>
<dbReference type="PANTHER" id="PTHR11660:SF57">
    <property type="entry name" value="SOLUTE CARRIER FAMILY 40 MEMBER"/>
    <property type="match status" value="1"/>
</dbReference>
<evidence type="ECO:0000256" key="3">
    <source>
        <dbReference type="ARBA" id="ARBA00022448"/>
    </source>
</evidence>
<evidence type="ECO:0000256" key="4">
    <source>
        <dbReference type="ARBA" id="ARBA00022692"/>
    </source>
</evidence>
<organism evidence="8 9">
    <name type="scientific">Microdochium trichocladiopsis</name>
    <dbReference type="NCBI Taxonomy" id="1682393"/>
    <lineage>
        <taxon>Eukaryota</taxon>
        <taxon>Fungi</taxon>
        <taxon>Dikarya</taxon>
        <taxon>Ascomycota</taxon>
        <taxon>Pezizomycotina</taxon>
        <taxon>Sordariomycetes</taxon>
        <taxon>Xylariomycetidae</taxon>
        <taxon>Xylariales</taxon>
        <taxon>Microdochiaceae</taxon>
        <taxon>Microdochium</taxon>
    </lineage>
</organism>
<feature type="transmembrane region" description="Helical" evidence="7">
    <location>
        <begin position="36"/>
        <end position="54"/>
    </location>
</feature>
<reference evidence="8" key="1">
    <citation type="journal article" date="2021" name="Nat. Commun.">
        <title>Genetic determinants of endophytism in the Arabidopsis root mycobiome.</title>
        <authorList>
            <person name="Mesny F."/>
            <person name="Miyauchi S."/>
            <person name="Thiergart T."/>
            <person name="Pickel B."/>
            <person name="Atanasova L."/>
            <person name="Karlsson M."/>
            <person name="Huettel B."/>
            <person name="Barry K.W."/>
            <person name="Haridas S."/>
            <person name="Chen C."/>
            <person name="Bauer D."/>
            <person name="Andreopoulos W."/>
            <person name="Pangilinan J."/>
            <person name="LaButti K."/>
            <person name="Riley R."/>
            <person name="Lipzen A."/>
            <person name="Clum A."/>
            <person name="Drula E."/>
            <person name="Henrissat B."/>
            <person name="Kohler A."/>
            <person name="Grigoriev I.V."/>
            <person name="Martin F.M."/>
            <person name="Hacquard S."/>
        </authorList>
    </citation>
    <scope>NUCLEOTIDE SEQUENCE</scope>
    <source>
        <strain evidence="8">MPI-CAGE-CH-0230</strain>
    </source>
</reference>
<evidence type="ECO:0000313" key="9">
    <source>
        <dbReference type="Proteomes" id="UP000756346"/>
    </source>
</evidence>
<proteinExistence type="inferred from homology"/>
<dbReference type="InterPro" id="IPR009716">
    <property type="entry name" value="Ferroportin-1"/>
</dbReference>
<dbReference type="Proteomes" id="UP000756346">
    <property type="component" value="Unassembled WGS sequence"/>
</dbReference>
<dbReference type="GeneID" id="70180369"/>
<feature type="transmembrane region" description="Helical" evidence="7">
    <location>
        <begin position="276"/>
        <end position="298"/>
    </location>
</feature>
<evidence type="ECO:0000256" key="6">
    <source>
        <dbReference type="ARBA" id="ARBA00023136"/>
    </source>
</evidence>
<comment type="subcellular location">
    <subcellularLocation>
        <location evidence="1 7">Membrane</location>
        <topology evidence="1 7">Multi-pass membrane protein</topology>
    </subcellularLocation>
</comment>
<gene>
    <name evidence="8" type="ORF">B0I36DRAFT_254510</name>
</gene>
<dbReference type="InterPro" id="IPR036259">
    <property type="entry name" value="MFS_trans_sf"/>
</dbReference>
<dbReference type="GO" id="GO:0005381">
    <property type="term" value="F:iron ion transmembrane transporter activity"/>
    <property type="evidence" value="ECO:0007669"/>
    <property type="project" value="UniProtKB-UniRule"/>
</dbReference>